<protein>
    <submittedName>
        <fullName evidence="2">THAP-type domain-containing protein</fullName>
    </submittedName>
</protein>
<evidence type="ECO:0000259" key="1">
    <source>
        <dbReference type="Pfam" id="PF21788"/>
    </source>
</evidence>
<feature type="domain" description="Transposable element P transposase-like GTP-binding insertion" evidence="1">
    <location>
        <begin position="2"/>
        <end position="109"/>
    </location>
</feature>
<name>A0A6G0YJL8_APHCR</name>
<keyword evidence="3" id="KW-1185">Reference proteome</keyword>
<dbReference type="Proteomes" id="UP000478052">
    <property type="component" value="Unassembled WGS sequence"/>
</dbReference>
<evidence type="ECO:0000313" key="3">
    <source>
        <dbReference type="Proteomes" id="UP000478052"/>
    </source>
</evidence>
<proteinExistence type="predicted"/>
<organism evidence="2 3">
    <name type="scientific">Aphis craccivora</name>
    <name type="common">Cowpea aphid</name>
    <dbReference type="NCBI Taxonomy" id="307492"/>
    <lineage>
        <taxon>Eukaryota</taxon>
        <taxon>Metazoa</taxon>
        <taxon>Ecdysozoa</taxon>
        <taxon>Arthropoda</taxon>
        <taxon>Hexapoda</taxon>
        <taxon>Insecta</taxon>
        <taxon>Pterygota</taxon>
        <taxon>Neoptera</taxon>
        <taxon>Paraneoptera</taxon>
        <taxon>Hemiptera</taxon>
        <taxon>Sternorrhyncha</taxon>
        <taxon>Aphidomorpha</taxon>
        <taxon>Aphidoidea</taxon>
        <taxon>Aphididae</taxon>
        <taxon>Aphidini</taxon>
        <taxon>Aphis</taxon>
        <taxon>Aphis</taxon>
    </lineage>
</organism>
<sequence>MHSTRNNFYKYKLEILDNTTDTKFLNDFSKADQGVNRCAPKLTDAHIYPGPFQKMKVQFALQVFSATVAAGMRTCIKCNTLPIAAETTVNFIYNMDKIFDILNSKPKAGGKEFNLPFKNKTKTVNGITTNVDVTQRMKFINGWKITIKSLLQLWDDIQKPQYFLCTYRLNQDCLENLFGNFRNQNGNNFNPIELDLTSKNGLTYVSGYLIKKCLEKHSCDTCLDFAKTQESLDKAFIFIYLKAYQNEVASNY</sequence>
<evidence type="ECO:0000313" key="2">
    <source>
        <dbReference type="EMBL" id="KAF0757291.1"/>
    </source>
</evidence>
<dbReference type="AlphaFoldDB" id="A0A6G0YJL8"/>
<dbReference type="InterPro" id="IPR048366">
    <property type="entry name" value="TNP-like_GBD"/>
</dbReference>
<dbReference type="OrthoDB" id="6608760at2759"/>
<accession>A0A6G0YJL8</accession>
<dbReference type="Pfam" id="PF21788">
    <property type="entry name" value="TNP-like_GBD"/>
    <property type="match status" value="1"/>
</dbReference>
<dbReference type="EMBL" id="VUJU01003621">
    <property type="protein sequence ID" value="KAF0757291.1"/>
    <property type="molecule type" value="Genomic_DNA"/>
</dbReference>
<reference evidence="2 3" key="1">
    <citation type="submission" date="2019-08" db="EMBL/GenBank/DDBJ databases">
        <title>Whole genome of Aphis craccivora.</title>
        <authorList>
            <person name="Voronova N.V."/>
            <person name="Shulinski R.S."/>
            <person name="Bandarenka Y.V."/>
            <person name="Zhorov D.G."/>
            <person name="Warner D."/>
        </authorList>
    </citation>
    <scope>NUCLEOTIDE SEQUENCE [LARGE SCALE GENOMIC DNA]</scope>
    <source>
        <strain evidence="2">180601</strain>
        <tissue evidence="2">Whole Body</tissue>
    </source>
</reference>
<comment type="caution">
    <text evidence="2">The sequence shown here is derived from an EMBL/GenBank/DDBJ whole genome shotgun (WGS) entry which is preliminary data.</text>
</comment>
<gene>
    <name evidence="2" type="ORF">FWK35_00035581</name>
</gene>